<dbReference type="KEGG" id="llu:AKJ09_00868"/>
<sequence>MRGSNQAAPTSGDSYSADDASVTGGKTKSLTTTLRFAHLAPRLGPIDLCYQVARTGIFEGPILSGGFGSAKRDASAAHDGDADASEVDDDASTGIEDAGAADSGKAPPSVPYRGVSRYFTITATGTLTIAIVEPGSTTCKDPLFLADVTLDPGKLSTLAVFGGPNGDAGTTQLSLVAFTDNPHASEDKARARLVHAALDDAEDAGLAAPLSVTLLGPAQALLAERIDPRSTTTASSAIPVDDLGYATIPPIAMPSAFLVREADGGVPHVWTSEFTDLTLRAGSIHTGFVLPGEHRRYEVLWCDDVTANDDVTTCTRIR</sequence>
<feature type="compositionally biased region" description="Polar residues" evidence="1">
    <location>
        <begin position="1"/>
        <end position="14"/>
    </location>
</feature>
<keyword evidence="4" id="KW-1185">Reference proteome</keyword>
<feature type="domain" description="DUF4397" evidence="2">
    <location>
        <begin position="102"/>
        <end position="199"/>
    </location>
</feature>
<dbReference type="AlphaFoldDB" id="A0A0K1PM90"/>
<dbReference type="InterPro" id="IPR025510">
    <property type="entry name" value="DUF4397"/>
</dbReference>
<dbReference type="Proteomes" id="UP000064967">
    <property type="component" value="Chromosome"/>
</dbReference>
<feature type="region of interest" description="Disordered" evidence="1">
    <location>
        <begin position="1"/>
        <end position="25"/>
    </location>
</feature>
<evidence type="ECO:0000256" key="1">
    <source>
        <dbReference type="SAM" id="MobiDB-lite"/>
    </source>
</evidence>
<feature type="compositionally biased region" description="Basic and acidic residues" evidence="1">
    <location>
        <begin position="70"/>
        <end position="81"/>
    </location>
</feature>
<name>A0A0K1PM90_9BACT</name>
<feature type="compositionally biased region" description="Acidic residues" evidence="1">
    <location>
        <begin position="82"/>
        <end position="91"/>
    </location>
</feature>
<feature type="region of interest" description="Disordered" evidence="1">
    <location>
        <begin position="69"/>
        <end position="108"/>
    </location>
</feature>
<gene>
    <name evidence="3" type="ORF">AKJ09_00868</name>
</gene>
<evidence type="ECO:0000313" key="4">
    <source>
        <dbReference type="Proteomes" id="UP000064967"/>
    </source>
</evidence>
<dbReference type="Pfam" id="PF14344">
    <property type="entry name" value="DUF4397"/>
    <property type="match status" value="1"/>
</dbReference>
<reference evidence="3 4" key="1">
    <citation type="submission" date="2015-08" db="EMBL/GenBank/DDBJ databases">
        <authorList>
            <person name="Babu N.S."/>
            <person name="Beckwith C.J."/>
            <person name="Beseler K.G."/>
            <person name="Brison A."/>
            <person name="Carone J.V."/>
            <person name="Caskin T.P."/>
            <person name="Diamond M."/>
            <person name="Durham M.E."/>
            <person name="Foxe J.M."/>
            <person name="Go M."/>
            <person name="Henderson B.A."/>
            <person name="Jones I.B."/>
            <person name="McGettigan J.A."/>
            <person name="Micheletti S.J."/>
            <person name="Nasrallah M.E."/>
            <person name="Ortiz D."/>
            <person name="Piller C.R."/>
            <person name="Privatt S.R."/>
            <person name="Schneider S.L."/>
            <person name="Sharp S."/>
            <person name="Smith T.C."/>
            <person name="Stanton J.D."/>
            <person name="Ullery H.E."/>
            <person name="Wilson R.J."/>
            <person name="Serrano M.G."/>
            <person name="Buck G."/>
            <person name="Lee V."/>
            <person name="Wang Y."/>
            <person name="Carvalho R."/>
            <person name="Voegtly L."/>
            <person name="Shi R."/>
            <person name="Duckworth R."/>
            <person name="Johnson A."/>
            <person name="Loviza R."/>
            <person name="Walstead R."/>
            <person name="Shah Z."/>
            <person name="Kiflezghi M."/>
            <person name="Wade K."/>
            <person name="Ball S.L."/>
            <person name="Bradley K.W."/>
            <person name="Asai D.J."/>
            <person name="Bowman C.A."/>
            <person name="Russell D.A."/>
            <person name="Pope W.H."/>
            <person name="Jacobs-Sera D."/>
            <person name="Hendrix R.W."/>
            <person name="Hatfull G.F."/>
        </authorList>
    </citation>
    <scope>NUCLEOTIDE SEQUENCE [LARGE SCALE GENOMIC DNA]</scope>
    <source>
        <strain evidence="3 4">DSM 27648</strain>
    </source>
</reference>
<evidence type="ECO:0000313" key="3">
    <source>
        <dbReference type="EMBL" id="AKU94204.1"/>
    </source>
</evidence>
<accession>A0A0K1PM90</accession>
<evidence type="ECO:0000259" key="2">
    <source>
        <dbReference type="Pfam" id="PF14344"/>
    </source>
</evidence>
<protein>
    <recommendedName>
        <fullName evidence="2">DUF4397 domain-containing protein</fullName>
    </recommendedName>
</protein>
<organism evidence="3 4">
    <name type="scientific">Labilithrix luteola</name>
    <dbReference type="NCBI Taxonomy" id="1391654"/>
    <lineage>
        <taxon>Bacteria</taxon>
        <taxon>Pseudomonadati</taxon>
        <taxon>Myxococcota</taxon>
        <taxon>Polyangia</taxon>
        <taxon>Polyangiales</taxon>
        <taxon>Labilitrichaceae</taxon>
        <taxon>Labilithrix</taxon>
    </lineage>
</organism>
<dbReference type="EMBL" id="CP012333">
    <property type="protein sequence ID" value="AKU94204.1"/>
    <property type="molecule type" value="Genomic_DNA"/>
</dbReference>
<proteinExistence type="predicted"/>